<dbReference type="InterPro" id="IPR035984">
    <property type="entry name" value="Acyl-CoA-binding_sf"/>
</dbReference>
<dbReference type="AlphaFoldDB" id="A0A0K9PAJ6"/>
<comment type="similarity">
    <text evidence="1">Belongs to the ACBP family.</text>
</comment>
<protein>
    <submittedName>
        <fullName evidence="5">Acyl-CoA Binding Protein</fullName>
    </submittedName>
</protein>
<sequence>MMMELLWVLDELLMTSLFLFIVSVFIDRIFPTVLVDEIFLGVADAIAGLRSGDRIVVVGSDEEEENQEGGVGDIDFGKLVEEEEEDEAVDMVSEGEIGMDEAVGEIRLEDKEVKLSEHDDTGVDDDDDWEGIEQTPTGELFAIANDYFGSTVGKEELSGLGPDVQLQVYALSKVAIDGPCYGPQPLSLKPSSRARWHAWRNLGDMSPEQAMDEYLTLLCANISGWGESRSRIPANCSATSCNEQSN</sequence>
<gene>
    <name evidence="5" type="ORF">ZOSMA_32G00460</name>
</gene>
<keyword evidence="3" id="KW-0472">Membrane</keyword>
<accession>A0A0K9PAJ6</accession>
<evidence type="ECO:0000256" key="1">
    <source>
        <dbReference type="ARBA" id="ARBA00005567"/>
    </source>
</evidence>
<name>A0A0K9PAJ6_ZOSMR</name>
<dbReference type="PANTHER" id="PTHR23310">
    <property type="entry name" value="ACYL-COA-BINDING PROTEIN, ACBP"/>
    <property type="match status" value="1"/>
</dbReference>
<dbReference type="Pfam" id="PF00887">
    <property type="entry name" value="ACBP"/>
    <property type="match status" value="1"/>
</dbReference>
<dbReference type="GO" id="GO:0006631">
    <property type="term" value="P:fatty acid metabolic process"/>
    <property type="evidence" value="ECO:0000318"/>
    <property type="project" value="GO_Central"/>
</dbReference>
<dbReference type="PROSITE" id="PS51228">
    <property type="entry name" value="ACB_2"/>
    <property type="match status" value="1"/>
</dbReference>
<dbReference type="SUPFAM" id="SSF47027">
    <property type="entry name" value="Acyl-CoA binding protein"/>
    <property type="match status" value="1"/>
</dbReference>
<dbReference type="Proteomes" id="UP000036987">
    <property type="component" value="Unassembled WGS sequence"/>
</dbReference>
<evidence type="ECO:0000256" key="3">
    <source>
        <dbReference type="SAM" id="Phobius"/>
    </source>
</evidence>
<dbReference type="OrthoDB" id="71307at2759"/>
<dbReference type="Gene3D" id="1.20.80.10">
    <property type="match status" value="1"/>
</dbReference>
<evidence type="ECO:0000256" key="2">
    <source>
        <dbReference type="ARBA" id="ARBA00023121"/>
    </source>
</evidence>
<organism evidence="5 6">
    <name type="scientific">Zostera marina</name>
    <name type="common">Eelgrass</name>
    <dbReference type="NCBI Taxonomy" id="29655"/>
    <lineage>
        <taxon>Eukaryota</taxon>
        <taxon>Viridiplantae</taxon>
        <taxon>Streptophyta</taxon>
        <taxon>Embryophyta</taxon>
        <taxon>Tracheophyta</taxon>
        <taxon>Spermatophyta</taxon>
        <taxon>Magnoliopsida</taxon>
        <taxon>Liliopsida</taxon>
        <taxon>Zosteraceae</taxon>
        <taxon>Zostera</taxon>
    </lineage>
</organism>
<dbReference type="GO" id="GO:0000062">
    <property type="term" value="F:fatty-acyl-CoA binding"/>
    <property type="evidence" value="ECO:0000318"/>
    <property type="project" value="GO_Central"/>
</dbReference>
<comment type="caution">
    <text evidence="5">The sequence shown here is derived from an EMBL/GenBank/DDBJ whole genome shotgun (WGS) entry which is preliminary data.</text>
</comment>
<dbReference type="EMBL" id="LFYR01001054">
    <property type="protein sequence ID" value="KMZ65262.1"/>
    <property type="molecule type" value="Genomic_DNA"/>
</dbReference>
<evidence type="ECO:0000313" key="6">
    <source>
        <dbReference type="Proteomes" id="UP000036987"/>
    </source>
</evidence>
<proteinExistence type="inferred from homology"/>
<keyword evidence="6" id="KW-1185">Reference proteome</keyword>
<keyword evidence="3" id="KW-0812">Transmembrane</keyword>
<dbReference type="STRING" id="29655.A0A0K9PAJ6"/>
<dbReference type="InterPro" id="IPR014352">
    <property type="entry name" value="FERM/acyl-CoA-bd_prot_sf"/>
</dbReference>
<evidence type="ECO:0000313" key="5">
    <source>
        <dbReference type="EMBL" id="KMZ65262.1"/>
    </source>
</evidence>
<feature type="domain" description="ACB" evidence="4">
    <location>
        <begin position="137"/>
        <end position="227"/>
    </location>
</feature>
<keyword evidence="2" id="KW-0446">Lipid-binding</keyword>
<reference evidence="6" key="1">
    <citation type="journal article" date="2016" name="Nature">
        <title>The genome of the seagrass Zostera marina reveals angiosperm adaptation to the sea.</title>
        <authorList>
            <person name="Olsen J.L."/>
            <person name="Rouze P."/>
            <person name="Verhelst B."/>
            <person name="Lin Y.-C."/>
            <person name="Bayer T."/>
            <person name="Collen J."/>
            <person name="Dattolo E."/>
            <person name="De Paoli E."/>
            <person name="Dittami S."/>
            <person name="Maumus F."/>
            <person name="Michel G."/>
            <person name="Kersting A."/>
            <person name="Lauritano C."/>
            <person name="Lohaus R."/>
            <person name="Toepel M."/>
            <person name="Tonon T."/>
            <person name="Vanneste K."/>
            <person name="Amirebrahimi M."/>
            <person name="Brakel J."/>
            <person name="Bostroem C."/>
            <person name="Chovatia M."/>
            <person name="Grimwood J."/>
            <person name="Jenkins J.W."/>
            <person name="Jueterbock A."/>
            <person name="Mraz A."/>
            <person name="Stam W.T."/>
            <person name="Tice H."/>
            <person name="Bornberg-Bauer E."/>
            <person name="Green P.J."/>
            <person name="Pearson G.A."/>
            <person name="Procaccini G."/>
            <person name="Duarte C.M."/>
            <person name="Schmutz J."/>
            <person name="Reusch T.B.H."/>
            <person name="Van de Peer Y."/>
        </authorList>
    </citation>
    <scope>NUCLEOTIDE SEQUENCE [LARGE SCALE GENOMIC DNA]</scope>
    <source>
        <strain evidence="6">cv. Finnish</strain>
    </source>
</reference>
<dbReference type="InterPro" id="IPR000582">
    <property type="entry name" value="Acyl-CoA-binding_protein"/>
</dbReference>
<evidence type="ECO:0000259" key="4">
    <source>
        <dbReference type="PROSITE" id="PS51228"/>
    </source>
</evidence>
<keyword evidence="3" id="KW-1133">Transmembrane helix</keyword>
<dbReference type="PANTHER" id="PTHR23310:SF105">
    <property type="entry name" value="ACYL-COA-BINDING DOMAIN-CONTAINING PROTEIN 5"/>
    <property type="match status" value="1"/>
</dbReference>
<feature type="transmembrane region" description="Helical" evidence="3">
    <location>
        <begin position="12"/>
        <end position="30"/>
    </location>
</feature>